<organism evidence="1 2">
    <name type="scientific">Champsocephalus esox</name>
    <name type="common">pike icefish</name>
    <dbReference type="NCBI Taxonomy" id="159716"/>
    <lineage>
        <taxon>Eukaryota</taxon>
        <taxon>Metazoa</taxon>
        <taxon>Chordata</taxon>
        <taxon>Craniata</taxon>
        <taxon>Vertebrata</taxon>
        <taxon>Euteleostomi</taxon>
        <taxon>Actinopterygii</taxon>
        <taxon>Neopterygii</taxon>
        <taxon>Teleostei</taxon>
        <taxon>Neoteleostei</taxon>
        <taxon>Acanthomorphata</taxon>
        <taxon>Eupercaria</taxon>
        <taxon>Perciformes</taxon>
        <taxon>Notothenioidei</taxon>
        <taxon>Channichthyidae</taxon>
        <taxon>Champsocephalus</taxon>
    </lineage>
</organism>
<dbReference type="EMBL" id="JAULUE010002059">
    <property type="protein sequence ID" value="KAK5885931.1"/>
    <property type="molecule type" value="Genomic_DNA"/>
</dbReference>
<dbReference type="Proteomes" id="UP001335648">
    <property type="component" value="Unassembled WGS sequence"/>
</dbReference>
<keyword evidence="2" id="KW-1185">Reference proteome</keyword>
<proteinExistence type="predicted"/>
<reference evidence="1 2" key="1">
    <citation type="journal article" date="2023" name="Mol. Biol. Evol.">
        <title>Genomics of Secondarily Temperate Adaptation in the Only Non-Antarctic Icefish.</title>
        <authorList>
            <person name="Rivera-Colon A.G."/>
            <person name="Rayamajhi N."/>
            <person name="Minhas B.F."/>
            <person name="Madrigal G."/>
            <person name="Bilyk K.T."/>
            <person name="Yoon V."/>
            <person name="Hune M."/>
            <person name="Gregory S."/>
            <person name="Cheng C.H.C."/>
            <person name="Catchen J.M."/>
        </authorList>
    </citation>
    <scope>NUCLEOTIDE SEQUENCE [LARGE SCALE GENOMIC DNA]</scope>
    <source>
        <strain evidence="1">JC2023a</strain>
    </source>
</reference>
<comment type="caution">
    <text evidence="1">The sequence shown here is derived from an EMBL/GenBank/DDBJ whole genome shotgun (WGS) entry which is preliminary data.</text>
</comment>
<accession>A0AAN8BJF4</accession>
<evidence type="ECO:0000313" key="1">
    <source>
        <dbReference type="EMBL" id="KAK5885931.1"/>
    </source>
</evidence>
<gene>
    <name evidence="1" type="ORF">CesoFtcFv8_017019</name>
</gene>
<evidence type="ECO:0000313" key="2">
    <source>
        <dbReference type="Proteomes" id="UP001335648"/>
    </source>
</evidence>
<dbReference type="AlphaFoldDB" id="A0AAN8BJF4"/>
<name>A0AAN8BJF4_9TELE</name>
<protein>
    <submittedName>
        <fullName evidence="1">Uncharacterized protein</fullName>
    </submittedName>
</protein>
<sequence>MFSGIQQDPAERFREGIEDAGAASAKIEFELPLNTGRIPLRRMNEDEFEGIGNVRFGEPSSVPCELDHLYCIIH</sequence>